<name>A0AAV8PDK2_ENSVE</name>
<gene>
    <name evidence="1" type="ORF">OPV22_024062</name>
</gene>
<protein>
    <submittedName>
        <fullName evidence="1">Uncharacterized protein</fullName>
    </submittedName>
</protein>
<dbReference type="EMBL" id="JAQQAF010000006">
    <property type="protein sequence ID" value="KAJ8480335.1"/>
    <property type="molecule type" value="Genomic_DNA"/>
</dbReference>
<dbReference type="AlphaFoldDB" id="A0AAV8PDK2"/>
<evidence type="ECO:0000313" key="2">
    <source>
        <dbReference type="Proteomes" id="UP001222027"/>
    </source>
</evidence>
<evidence type="ECO:0000313" key="1">
    <source>
        <dbReference type="EMBL" id="KAJ8480335.1"/>
    </source>
</evidence>
<keyword evidence="2" id="KW-1185">Reference proteome</keyword>
<organism evidence="1 2">
    <name type="scientific">Ensete ventricosum</name>
    <name type="common">Abyssinian banana</name>
    <name type="synonym">Musa ensete</name>
    <dbReference type="NCBI Taxonomy" id="4639"/>
    <lineage>
        <taxon>Eukaryota</taxon>
        <taxon>Viridiplantae</taxon>
        <taxon>Streptophyta</taxon>
        <taxon>Embryophyta</taxon>
        <taxon>Tracheophyta</taxon>
        <taxon>Spermatophyta</taxon>
        <taxon>Magnoliopsida</taxon>
        <taxon>Liliopsida</taxon>
        <taxon>Zingiberales</taxon>
        <taxon>Musaceae</taxon>
        <taxon>Ensete</taxon>
    </lineage>
</organism>
<proteinExistence type="predicted"/>
<sequence>MMERAFAHPLQQQQQQRDRVLKHLLPCSVPSGDKVCTITATRPRCRCLKTADDGVNNCLGSDTKIQGNEKTFLHPPRPFAPSFIDACLVFDHNVEANGIRWVSLDPSRADILIPRRVPRWDRLLIHGLIATEQNQFELWPPL</sequence>
<accession>A0AAV8PDK2</accession>
<dbReference type="Proteomes" id="UP001222027">
    <property type="component" value="Unassembled WGS sequence"/>
</dbReference>
<comment type="caution">
    <text evidence="1">The sequence shown here is derived from an EMBL/GenBank/DDBJ whole genome shotgun (WGS) entry which is preliminary data.</text>
</comment>
<reference evidence="1 2" key="1">
    <citation type="submission" date="2022-12" db="EMBL/GenBank/DDBJ databases">
        <title>Chromosome-scale assembly of the Ensete ventricosum genome.</title>
        <authorList>
            <person name="Dussert Y."/>
            <person name="Stocks J."/>
            <person name="Wendawek A."/>
            <person name="Woldeyes F."/>
            <person name="Nichols R.A."/>
            <person name="Borrell J.S."/>
        </authorList>
    </citation>
    <scope>NUCLEOTIDE SEQUENCE [LARGE SCALE GENOMIC DNA]</scope>
    <source>
        <strain evidence="2">cv. Maze</strain>
        <tissue evidence="1">Seeds</tissue>
    </source>
</reference>